<evidence type="ECO:0000313" key="3">
    <source>
        <dbReference type="Proteomes" id="UP000255389"/>
    </source>
</evidence>
<gene>
    <name evidence="2" type="ORF">NCTC1542_00483</name>
</gene>
<feature type="region of interest" description="Disordered" evidence="1">
    <location>
        <begin position="344"/>
        <end position="365"/>
    </location>
</feature>
<reference evidence="2 3" key="1">
    <citation type="submission" date="2018-06" db="EMBL/GenBank/DDBJ databases">
        <authorList>
            <consortium name="Pathogen Informatics"/>
            <person name="Doyle S."/>
        </authorList>
    </citation>
    <scope>NUCLEOTIDE SEQUENCE [LARGE SCALE GENOMIC DNA]</scope>
    <source>
        <strain evidence="2 3">NCTC1542</strain>
    </source>
</reference>
<protein>
    <submittedName>
        <fullName evidence="2">Protein of uncharacterized function (DUF2580)</fullName>
    </submittedName>
</protein>
<sequence>MSDATLYVDEQTMRETASTFDSTGHDVSGNRAGPVISGAAGSMPSLAVGAACGTVGSALTEQAKLLGGDVTVYAQKLRVAADRYERGDDEAAERIDFTGTAELPDAGEHPPVSDYEKALRDAGLLTGPVVPGSKYAQWLENASKHGVDPQTMVDIARAQNITPQSFDVLNGLQEVKDKDGKSFFILPPGTSKEDAKKAVVMTYILNAGTDYDAAEAGADGKLGTADDVRNDFAETPYSAAEVQRIVDRQNANSWSYDQIFDKGGGGSLATTPNGMLMGLGGPVMDKIGVHGGTTYGDVFVMNIDGSKDPADQLSKIIQSGPTGDKTTAVCRSRAPSTSTACCTTRSAIPNSGPRRDSSGWHGITGWVRSSNRRPASTRWNAMPACPTGVIREVLAGRAVGAAGGGGAHRLPERGAPVVGCAVRRPDAAGVRCPGHRRQAGDLDAAGLRRGAVGGGRVRIWPEARVDRSLRYGDSRPVHRRWTLSGSDRDGSAAA</sequence>
<dbReference type="InterPro" id="IPR022536">
    <property type="entry name" value="EspC"/>
</dbReference>
<dbReference type="Proteomes" id="UP000255389">
    <property type="component" value="Unassembled WGS sequence"/>
</dbReference>
<dbReference type="Pfam" id="PF10824">
    <property type="entry name" value="T7SS_ESX_EspC"/>
    <property type="match status" value="1"/>
</dbReference>
<dbReference type="EMBL" id="UGQY01000001">
    <property type="protein sequence ID" value="STZ72945.1"/>
    <property type="molecule type" value="Genomic_DNA"/>
</dbReference>
<accession>A0A378U6Q7</accession>
<evidence type="ECO:0000313" key="2">
    <source>
        <dbReference type="EMBL" id="STZ72945.1"/>
    </source>
</evidence>
<dbReference type="AlphaFoldDB" id="A0A378U6Q7"/>
<proteinExistence type="predicted"/>
<organism evidence="2 3">
    <name type="scientific">Mycolicibacterium fortuitum</name>
    <name type="common">Mycobacterium fortuitum</name>
    <dbReference type="NCBI Taxonomy" id="1766"/>
    <lineage>
        <taxon>Bacteria</taxon>
        <taxon>Bacillati</taxon>
        <taxon>Actinomycetota</taxon>
        <taxon>Actinomycetes</taxon>
        <taxon>Mycobacteriales</taxon>
        <taxon>Mycobacteriaceae</taxon>
        <taxon>Mycolicibacterium</taxon>
    </lineage>
</organism>
<dbReference type="GO" id="GO:0009306">
    <property type="term" value="P:protein secretion"/>
    <property type="evidence" value="ECO:0007669"/>
    <property type="project" value="InterPro"/>
</dbReference>
<evidence type="ECO:0000256" key="1">
    <source>
        <dbReference type="SAM" id="MobiDB-lite"/>
    </source>
</evidence>
<name>A0A378U6Q7_MYCFO</name>